<proteinExistence type="inferred from homology"/>
<keyword evidence="3" id="KW-0333">Golgi apparatus</keyword>
<comment type="subcellular location">
    <subcellularLocation>
        <location evidence="1">Golgi apparatus</location>
    </subcellularLocation>
</comment>
<keyword evidence="8" id="KW-1185">Reference proteome</keyword>
<keyword evidence="4" id="KW-1015">Disulfide bond</keyword>
<evidence type="ECO:0000256" key="3">
    <source>
        <dbReference type="ARBA" id="ARBA00023034"/>
    </source>
</evidence>
<comment type="similarity">
    <text evidence="2">Belongs to the FAM20 family.</text>
</comment>
<accession>A0ABM1DVA5</accession>
<keyword evidence="6" id="KW-1133">Transmembrane helix</keyword>
<dbReference type="InterPro" id="IPR024869">
    <property type="entry name" value="FAM20"/>
</dbReference>
<name>A0ABM1DVA5_PRICU</name>
<evidence type="ECO:0000256" key="5">
    <source>
        <dbReference type="ARBA" id="ARBA00023180"/>
    </source>
</evidence>
<feature type="domain" description="FAM20 C-terminal" evidence="7">
    <location>
        <begin position="262"/>
        <end position="469"/>
    </location>
</feature>
<evidence type="ECO:0000256" key="6">
    <source>
        <dbReference type="SAM" id="Phobius"/>
    </source>
</evidence>
<dbReference type="GeneID" id="106806451"/>
<keyword evidence="6" id="KW-0472">Membrane</keyword>
<dbReference type="Proteomes" id="UP000695022">
    <property type="component" value="Unplaced"/>
</dbReference>
<organism evidence="8 9">
    <name type="scientific">Priapulus caudatus</name>
    <name type="common">Priapulid worm</name>
    <dbReference type="NCBI Taxonomy" id="37621"/>
    <lineage>
        <taxon>Eukaryota</taxon>
        <taxon>Metazoa</taxon>
        <taxon>Ecdysozoa</taxon>
        <taxon>Scalidophora</taxon>
        <taxon>Priapulida</taxon>
        <taxon>Priapulimorpha</taxon>
        <taxon>Priapulimorphida</taxon>
        <taxon>Priapulidae</taxon>
        <taxon>Priapulus</taxon>
    </lineage>
</organism>
<gene>
    <name evidence="9" type="primary">LOC106806451</name>
</gene>
<dbReference type="PANTHER" id="PTHR12450:SF14">
    <property type="entry name" value="GLYCOSAMINOGLYCAN XYLOSYLKINASE"/>
    <property type="match status" value="1"/>
</dbReference>
<evidence type="ECO:0000256" key="1">
    <source>
        <dbReference type="ARBA" id="ARBA00004555"/>
    </source>
</evidence>
<sequence length="476" mass="53003">MRLRTAAVSLSVMFLLVYITLYLRIHAMFSHVRDEDFSLPPRARPNSFGQGGVLPPVESPVQDGGDAAPIALHDLSNVSSWKALRDPGYRSLREATHRRDLETLRRITAASELREFAEGLLNDTARLVEVAGSPWAVAAGWVQSRAVLPARAPQLGALLFAMATEKVTRADVGYQGTQLKATLLLEGGQRVSFRPQKYARDKVIKGTPYAGYDRHNGEIAAFHLGRILGLRRIPVAVGRRINLTSELMPVAELRLLETFLVKGDNVCFYGKCGPCRPETAACGVGSVMEGAVTLWLPKNWPLKKRLWHPWKRTYNVNKTARWQTDQDYCNIVRSSPLYKSGPMLLDLIDASVLDYLIGNADRHMCEMFAGWEDSMVVLLDNGKSFGDPDKDEVTILAPLYQCCIMRRSTWQQLSWLTGGMLGSLLRMLLGYDAITPVLTDAHYRAVDRRLKAILTIVDTCIRTHGRASVLVTDAAQ</sequence>
<keyword evidence="6" id="KW-0812">Transmembrane</keyword>
<keyword evidence="5" id="KW-0325">Glycoprotein</keyword>
<protein>
    <submittedName>
        <fullName evidence="9">Glycosaminoglycan xylosylkinase-like</fullName>
    </submittedName>
</protein>
<evidence type="ECO:0000256" key="2">
    <source>
        <dbReference type="ARBA" id="ARBA00006557"/>
    </source>
</evidence>
<evidence type="ECO:0000256" key="4">
    <source>
        <dbReference type="ARBA" id="ARBA00023157"/>
    </source>
</evidence>
<dbReference type="Pfam" id="PF06702">
    <property type="entry name" value="Fam20C"/>
    <property type="match status" value="1"/>
</dbReference>
<dbReference type="PANTHER" id="PTHR12450">
    <property type="entry name" value="DENTIN MATRIX PROTEIN 4 PROTEIN FAM20"/>
    <property type="match status" value="1"/>
</dbReference>
<dbReference type="InterPro" id="IPR009581">
    <property type="entry name" value="FAM20_C"/>
</dbReference>
<evidence type="ECO:0000259" key="7">
    <source>
        <dbReference type="Pfam" id="PF06702"/>
    </source>
</evidence>
<evidence type="ECO:0000313" key="8">
    <source>
        <dbReference type="Proteomes" id="UP000695022"/>
    </source>
</evidence>
<feature type="transmembrane region" description="Helical" evidence="6">
    <location>
        <begin position="6"/>
        <end position="23"/>
    </location>
</feature>
<dbReference type="RefSeq" id="XP_014663876.1">
    <property type="nucleotide sequence ID" value="XM_014808390.1"/>
</dbReference>
<reference evidence="9" key="1">
    <citation type="submission" date="2025-08" db="UniProtKB">
        <authorList>
            <consortium name="RefSeq"/>
        </authorList>
    </citation>
    <scope>IDENTIFICATION</scope>
</reference>
<evidence type="ECO:0000313" key="9">
    <source>
        <dbReference type="RefSeq" id="XP_014663876.1"/>
    </source>
</evidence>